<accession>A0A2G4F5R0</accession>
<evidence type="ECO:0000313" key="3">
    <source>
        <dbReference type="Proteomes" id="UP000226442"/>
    </source>
</evidence>
<dbReference type="PANTHER" id="PTHR34107:SF2">
    <property type="entry name" value="SLL0888 PROTEIN"/>
    <property type="match status" value="1"/>
</dbReference>
<keyword evidence="2" id="KW-0540">Nuclease</keyword>
<dbReference type="SUPFAM" id="SSF52980">
    <property type="entry name" value="Restriction endonuclease-like"/>
    <property type="match status" value="1"/>
</dbReference>
<name>A0A2G4F5R0_9CYAN</name>
<dbReference type="InterPro" id="IPR011335">
    <property type="entry name" value="Restrct_endonuc-II-like"/>
</dbReference>
<protein>
    <submittedName>
        <fullName evidence="2">Uma2 family endonuclease</fullName>
    </submittedName>
</protein>
<dbReference type="EMBL" id="NXIB02000007">
    <property type="protein sequence ID" value="PHX57041.1"/>
    <property type="molecule type" value="Genomic_DNA"/>
</dbReference>
<evidence type="ECO:0000313" key="2">
    <source>
        <dbReference type="EMBL" id="PHX57041.1"/>
    </source>
</evidence>
<keyword evidence="2" id="KW-0255">Endonuclease</keyword>
<proteinExistence type="predicted"/>
<feature type="domain" description="Putative restriction endonuclease" evidence="1">
    <location>
        <begin position="19"/>
        <end position="202"/>
    </location>
</feature>
<keyword evidence="3" id="KW-1185">Reference proteome</keyword>
<dbReference type="CDD" id="cd06260">
    <property type="entry name" value="DUF820-like"/>
    <property type="match status" value="1"/>
</dbReference>
<dbReference type="AlphaFoldDB" id="A0A2G4F5R0"/>
<dbReference type="PANTHER" id="PTHR34107">
    <property type="entry name" value="SLL0198 PROTEIN-RELATED"/>
    <property type="match status" value="1"/>
</dbReference>
<reference evidence="2" key="1">
    <citation type="submission" date="2017-10" db="EMBL/GenBank/DDBJ databases">
        <title>Draft genome sequence of the planktic cyanobacteria Tychonema bourrellyi isolated from alpine lentic freshwater.</title>
        <authorList>
            <person name="Tett A."/>
            <person name="Armanini F."/>
            <person name="Asnicar F."/>
            <person name="Boscaini A."/>
            <person name="Pasolli E."/>
            <person name="Zolfo M."/>
            <person name="Donati C."/>
            <person name="Salmaso N."/>
            <person name="Segata N."/>
        </authorList>
    </citation>
    <scope>NUCLEOTIDE SEQUENCE</scope>
    <source>
        <strain evidence="2">FEM_GT703</strain>
    </source>
</reference>
<gene>
    <name evidence="2" type="ORF">CP500_002310</name>
</gene>
<dbReference type="GO" id="GO:0004519">
    <property type="term" value="F:endonuclease activity"/>
    <property type="evidence" value="ECO:0007669"/>
    <property type="project" value="UniProtKB-KW"/>
</dbReference>
<dbReference type="Pfam" id="PF05685">
    <property type="entry name" value="Uma2"/>
    <property type="match status" value="1"/>
</dbReference>
<keyword evidence="2" id="KW-0378">Hydrolase</keyword>
<dbReference type="Proteomes" id="UP000226442">
    <property type="component" value="Unassembled WGS sequence"/>
</dbReference>
<sequence length="210" mass="24088">MKKLEVFPMTQTISKLITFDEFLEWKPENGHYELHNGVIVEMPNPTGKHSVVAGFQAFEFGLEIRRLQLPYFIPKECTIKFIDNSGYDPDVIVLDKQAVAANESRWERESVITQGDSIKLVIEVVSTNWRDDYAHKMIDYEALGISEYWIVDYLGLGGSRYIGSPKQPTLSVYQLVDGEYQIKLFRGDERVESVVFPELNLTAVQIFNGE</sequence>
<dbReference type="OrthoDB" id="428427at2"/>
<evidence type="ECO:0000259" key="1">
    <source>
        <dbReference type="Pfam" id="PF05685"/>
    </source>
</evidence>
<dbReference type="InterPro" id="IPR008538">
    <property type="entry name" value="Uma2"/>
</dbReference>
<dbReference type="InterPro" id="IPR012296">
    <property type="entry name" value="Nuclease_put_TT1808"/>
</dbReference>
<comment type="caution">
    <text evidence="2">The sequence shown here is derived from an EMBL/GenBank/DDBJ whole genome shotgun (WGS) entry which is preliminary data.</text>
</comment>
<organism evidence="2 3">
    <name type="scientific">Tychonema bourrellyi FEM_GT703</name>
    <dbReference type="NCBI Taxonomy" id="2040638"/>
    <lineage>
        <taxon>Bacteria</taxon>
        <taxon>Bacillati</taxon>
        <taxon>Cyanobacteriota</taxon>
        <taxon>Cyanophyceae</taxon>
        <taxon>Oscillatoriophycideae</taxon>
        <taxon>Oscillatoriales</taxon>
        <taxon>Microcoleaceae</taxon>
        <taxon>Tychonema</taxon>
    </lineage>
</organism>
<dbReference type="Gene3D" id="3.90.1570.10">
    <property type="entry name" value="tt1808, chain A"/>
    <property type="match status" value="1"/>
</dbReference>